<dbReference type="Gene3D" id="2.60.40.2380">
    <property type="match status" value="1"/>
</dbReference>
<organism evidence="12 13">
    <name type="scientific">Hymenobacter mucosus</name>
    <dbReference type="NCBI Taxonomy" id="1411120"/>
    <lineage>
        <taxon>Bacteria</taxon>
        <taxon>Pseudomonadati</taxon>
        <taxon>Bacteroidota</taxon>
        <taxon>Cytophagia</taxon>
        <taxon>Cytophagales</taxon>
        <taxon>Hymenobacteraceae</taxon>
        <taxon>Hymenobacter</taxon>
    </lineage>
</organism>
<evidence type="ECO:0000313" key="12">
    <source>
        <dbReference type="EMBL" id="SNR44122.1"/>
    </source>
</evidence>
<dbReference type="EC" id="2.7.13.3" evidence="2"/>
<keyword evidence="4" id="KW-0808">Transferase</keyword>
<dbReference type="SMART" id="SM00387">
    <property type="entry name" value="HATPase_c"/>
    <property type="match status" value="1"/>
</dbReference>
<dbReference type="InterPro" id="IPR011623">
    <property type="entry name" value="7TMR_DISM_rcpt_extracell_dom1"/>
</dbReference>
<keyword evidence="9" id="KW-0812">Transmembrane</keyword>
<dbReference type="Pfam" id="PF07730">
    <property type="entry name" value="HisKA_3"/>
    <property type="match status" value="1"/>
</dbReference>
<reference evidence="13" key="1">
    <citation type="submission" date="2017-06" db="EMBL/GenBank/DDBJ databases">
        <authorList>
            <person name="Varghese N."/>
            <person name="Submissions S."/>
        </authorList>
    </citation>
    <scope>NUCLEOTIDE SEQUENCE [LARGE SCALE GENOMIC DNA]</scope>
    <source>
        <strain evidence="13">DSM 28041</strain>
    </source>
</reference>
<keyword evidence="5" id="KW-0547">Nucleotide-binding</keyword>
<name>A0A238WC49_9BACT</name>
<keyword evidence="7" id="KW-0067">ATP-binding</keyword>
<dbReference type="InterPro" id="IPR003594">
    <property type="entry name" value="HATPase_dom"/>
</dbReference>
<evidence type="ECO:0000256" key="3">
    <source>
        <dbReference type="ARBA" id="ARBA00022553"/>
    </source>
</evidence>
<evidence type="ECO:0000256" key="9">
    <source>
        <dbReference type="SAM" id="Phobius"/>
    </source>
</evidence>
<feature type="transmembrane region" description="Helical" evidence="9">
    <location>
        <begin position="362"/>
        <end position="380"/>
    </location>
</feature>
<dbReference type="InterPro" id="IPR005467">
    <property type="entry name" value="His_kinase_dom"/>
</dbReference>
<dbReference type="RefSeq" id="WP_089332032.1">
    <property type="nucleotide sequence ID" value="NZ_FZNS01000002.1"/>
</dbReference>
<proteinExistence type="predicted"/>
<dbReference type="GO" id="GO:0016020">
    <property type="term" value="C:membrane"/>
    <property type="evidence" value="ECO:0007669"/>
    <property type="project" value="InterPro"/>
</dbReference>
<feature type="transmembrane region" description="Helical" evidence="9">
    <location>
        <begin position="392"/>
        <end position="412"/>
    </location>
</feature>
<dbReference type="PANTHER" id="PTHR24421:SF10">
    <property type="entry name" value="NITRATE_NITRITE SENSOR PROTEIN NARQ"/>
    <property type="match status" value="1"/>
</dbReference>
<evidence type="ECO:0000256" key="4">
    <source>
        <dbReference type="ARBA" id="ARBA00022679"/>
    </source>
</evidence>
<keyword evidence="9" id="KW-1133">Transmembrane helix</keyword>
<dbReference type="Gene3D" id="1.20.5.1930">
    <property type="match status" value="1"/>
</dbReference>
<evidence type="ECO:0000256" key="6">
    <source>
        <dbReference type="ARBA" id="ARBA00022777"/>
    </source>
</evidence>
<dbReference type="InterPro" id="IPR011712">
    <property type="entry name" value="Sig_transdc_His_kin_sub3_dim/P"/>
</dbReference>
<dbReference type="Pfam" id="PF02518">
    <property type="entry name" value="HATPase_c"/>
    <property type="match status" value="1"/>
</dbReference>
<dbReference type="PROSITE" id="PS50109">
    <property type="entry name" value="HIS_KIN"/>
    <property type="match status" value="1"/>
</dbReference>
<evidence type="ECO:0000313" key="13">
    <source>
        <dbReference type="Proteomes" id="UP000198310"/>
    </source>
</evidence>
<comment type="catalytic activity">
    <reaction evidence="1">
        <text>ATP + protein L-histidine = ADP + protein N-phospho-L-histidine.</text>
        <dbReference type="EC" id="2.7.13.3"/>
    </reaction>
</comment>
<feature type="transmembrane region" description="Helical" evidence="9">
    <location>
        <begin position="264"/>
        <end position="285"/>
    </location>
</feature>
<keyword evidence="13" id="KW-1185">Reference proteome</keyword>
<dbReference type="PANTHER" id="PTHR24421">
    <property type="entry name" value="NITRATE/NITRITE SENSOR PROTEIN NARX-RELATED"/>
    <property type="match status" value="1"/>
</dbReference>
<keyword evidence="8" id="KW-0902">Two-component regulatory system</keyword>
<dbReference type="GO" id="GO:0000155">
    <property type="term" value="F:phosphorelay sensor kinase activity"/>
    <property type="evidence" value="ECO:0007669"/>
    <property type="project" value="InterPro"/>
</dbReference>
<dbReference type="Pfam" id="PF07696">
    <property type="entry name" value="7TMR-DISMED2"/>
    <property type="match status" value="1"/>
</dbReference>
<evidence type="ECO:0000256" key="1">
    <source>
        <dbReference type="ARBA" id="ARBA00000085"/>
    </source>
</evidence>
<dbReference type="AlphaFoldDB" id="A0A238WC49"/>
<dbReference type="GO" id="GO:0005524">
    <property type="term" value="F:ATP binding"/>
    <property type="evidence" value="ECO:0007669"/>
    <property type="project" value="UniProtKB-KW"/>
</dbReference>
<sequence length="650" mass="72927">MWLRLLTVFLLGWALVASAPSWAALPPEALPDTLLLKDPKGPHVSEAYQYYTEPFATPINPEHAEAQWRAGKFQSGPWHQTLNLGLRHERVWIRLMVRNVDSLRLRFLWSLFNFADSAALYCRPQGTTHFTRLGAASSWLPAAARTFPARSLSFPFALKPNETATLYLRIDLHAGALYLPTYIETTEHFLAWEMNFPFERHWVWLLGFYFSSALFNLVLFAFLRDRIHLWYVTYVACVTVFLMMEDGLDAMLLPTTAYQLVWTVGQFNFMVLAAAAGIGIMQLFLRLRGRWPRLHRVGNGLAAVAGGFVVLYAVVAPWAAQHSMRLLQVLNLTREVVLLSLFAYGWITLLTVAQSRHWRRLAGYYALTYLFFFTGFAIFWSNHVGLSSFNPIYPNPLAWGLVLELLVLSALLTGRFRHTLRQNAVLRIRQLHQRNAQGARLIAAQEEEREQLARELHDALGPNLAALHLAWQGPAIREALATSTAAAAAGKHAELLLRHLRDDVRTYSHSLIPAHLGPGSLTESIASLGELINLYGTPVVHTICDEGADQLPPSLQQAGYRIAAELLNNAVRHARATEVQVQLHRHRTSLEIVVADNGQGFSDDKPKVGIGLRGVRARTEYLHGQLHIDTSSDGTCVRVSLPCEVAPPNS</sequence>
<dbReference type="InterPro" id="IPR036890">
    <property type="entry name" value="HATPase_C_sf"/>
</dbReference>
<feature type="transmembrane region" description="Helical" evidence="9">
    <location>
        <begin position="297"/>
        <end position="320"/>
    </location>
</feature>
<evidence type="ECO:0000256" key="2">
    <source>
        <dbReference type="ARBA" id="ARBA00012438"/>
    </source>
</evidence>
<keyword evidence="6 12" id="KW-0418">Kinase</keyword>
<keyword evidence="9" id="KW-0472">Membrane</keyword>
<feature type="signal peptide" evidence="10">
    <location>
        <begin position="1"/>
        <end position="23"/>
    </location>
</feature>
<evidence type="ECO:0000256" key="10">
    <source>
        <dbReference type="SAM" id="SignalP"/>
    </source>
</evidence>
<dbReference type="InterPro" id="IPR011622">
    <property type="entry name" value="7TMR_DISM_rcpt_extracell_dom2"/>
</dbReference>
<evidence type="ECO:0000256" key="5">
    <source>
        <dbReference type="ARBA" id="ARBA00022741"/>
    </source>
</evidence>
<dbReference type="Proteomes" id="UP000198310">
    <property type="component" value="Unassembled WGS sequence"/>
</dbReference>
<dbReference type="Pfam" id="PF07695">
    <property type="entry name" value="7TMR-DISM_7TM"/>
    <property type="match status" value="1"/>
</dbReference>
<dbReference type="GO" id="GO:0046983">
    <property type="term" value="F:protein dimerization activity"/>
    <property type="evidence" value="ECO:0007669"/>
    <property type="project" value="InterPro"/>
</dbReference>
<evidence type="ECO:0000256" key="7">
    <source>
        <dbReference type="ARBA" id="ARBA00022840"/>
    </source>
</evidence>
<feature type="domain" description="Histidine kinase" evidence="11">
    <location>
        <begin position="561"/>
        <end position="645"/>
    </location>
</feature>
<evidence type="ECO:0000259" key="11">
    <source>
        <dbReference type="PROSITE" id="PS50109"/>
    </source>
</evidence>
<evidence type="ECO:0000256" key="8">
    <source>
        <dbReference type="ARBA" id="ARBA00023012"/>
    </source>
</evidence>
<dbReference type="InterPro" id="IPR050482">
    <property type="entry name" value="Sensor_HK_TwoCompSys"/>
</dbReference>
<gene>
    <name evidence="12" type="ORF">SAMN06269173_102460</name>
</gene>
<feature type="chain" id="PRO_5012873168" description="histidine kinase" evidence="10">
    <location>
        <begin position="24"/>
        <end position="650"/>
    </location>
</feature>
<feature type="transmembrane region" description="Helical" evidence="9">
    <location>
        <begin position="229"/>
        <end position="244"/>
    </location>
</feature>
<keyword evidence="10" id="KW-0732">Signal</keyword>
<dbReference type="SUPFAM" id="SSF55874">
    <property type="entry name" value="ATPase domain of HSP90 chaperone/DNA topoisomerase II/histidine kinase"/>
    <property type="match status" value="1"/>
</dbReference>
<dbReference type="CDD" id="cd16917">
    <property type="entry name" value="HATPase_UhpB-NarQ-NarX-like"/>
    <property type="match status" value="1"/>
</dbReference>
<feature type="transmembrane region" description="Helical" evidence="9">
    <location>
        <begin position="332"/>
        <end position="350"/>
    </location>
</feature>
<dbReference type="EMBL" id="FZNS01000002">
    <property type="protein sequence ID" value="SNR44122.1"/>
    <property type="molecule type" value="Genomic_DNA"/>
</dbReference>
<keyword evidence="3" id="KW-0597">Phosphoprotein</keyword>
<protein>
    <recommendedName>
        <fullName evidence="2">histidine kinase</fullName>
        <ecNumber evidence="2">2.7.13.3</ecNumber>
    </recommendedName>
</protein>
<dbReference type="Gene3D" id="3.30.565.10">
    <property type="entry name" value="Histidine kinase-like ATPase, C-terminal domain"/>
    <property type="match status" value="1"/>
</dbReference>
<feature type="transmembrane region" description="Helical" evidence="9">
    <location>
        <begin position="202"/>
        <end position="222"/>
    </location>
</feature>
<accession>A0A238WC49</accession>